<evidence type="ECO:0000256" key="4">
    <source>
        <dbReference type="ARBA" id="ARBA00022946"/>
    </source>
</evidence>
<dbReference type="InterPro" id="IPR018796">
    <property type="entry name" value="COA8"/>
</dbReference>
<dbReference type="OMA" id="LDFVQPF"/>
<feature type="region of interest" description="Disordered" evidence="7">
    <location>
        <begin position="150"/>
        <end position="256"/>
    </location>
</feature>
<evidence type="ECO:0000256" key="5">
    <source>
        <dbReference type="ARBA" id="ARBA00023128"/>
    </source>
</evidence>
<dbReference type="GO" id="GO:0005743">
    <property type="term" value="C:mitochondrial inner membrane"/>
    <property type="evidence" value="ECO:0007669"/>
    <property type="project" value="UniProtKB-SubCell"/>
</dbReference>
<feature type="compositionally biased region" description="Gly residues" evidence="7">
    <location>
        <begin position="247"/>
        <end position="256"/>
    </location>
</feature>
<organism evidence="8 9">
    <name type="scientific">Anas platyrhynchos platyrhynchos</name>
    <name type="common">Northern mallard</name>
    <dbReference type="NCBI Taxonomy" id="8840"/>
    <lineage>
        <taxon>Eukaryota</taxon>
        <taxon>Metazoa</taxon>
        <taxon>Chordata</taxon>
        <taxon>Craniata</taxon>
        <taxon>Vertebrata</taxon>
        <taxon>Euteleostomi</taxon>
        <taxon>Archelosauria</taxon>
        <taxon>Archosauria</taxon>
        <taxon>Dinosauria</taxon>
        <taxon>Saurischia</taxon>
        <taxon>Theropoda</taxon>
        <taxon>Coelurosauria</taxon>
        <taxon>Aves</taxon>
        <taxon>Neognathae</taxon>
        <taxon>Galloanserae</taxon>
        <taxon>Anseriformes</taxon>
        <taxon>Anatidae</taxon>
        <taxon>Anatinae</taxon>
        <taxon>Anas</taxon>
    </lineage>
</organism>
<evidence type="ECO:0000313" key="8">
    <source>
        <dbReference type="Ensembl" id="ENSAPLP00000020673.1"/>
    </source>
</evidence>
<evidence type="ECO:0000256" key="3">
    <source>
        <dbReference type="ARBA" id="ARBA00022792"/>
    </source>
</evidence>
<dbReference type="PANTHER" id="PTHR31107:SF2">
    <property type="entry name" value="CYTOCHROME C OXIDASE ASSEMBLY FACTOR 8"/>
    <property type="match status" value="1"/>
</dbReference>
<proteinExistence type="inferred from homology"/>
<feature type="compositionally biased region" description="Basic residues" evidence="7">
    <location>
        <begin position="182"/>
        <end position="198"/>
    </location>
</feature>
<dbReference type="STRING" id="8840.ENSAPLP00000020673"/>
<evidence type="ECO:0000313" key="9">
    <source>
        <dbReference type="Proteomes" id="UP000016666"/>
    </source>
</evidence>
<evidence type="ECO:0000256" key="2">
    <source>
        <dbReference type="ARBA" id="ARBA00005453"/>
    </source>
</evidence>
<evidence type="ECO:0000256" key="6">
    <source>
        <dbReference type="ARBA" id="ARBA00023136"/>
    </source>
</evidence>
<feature type="compositionally biased region" description="Basic and acidic residues" evidence="7">
    <location>
        <begin position="205"/>
        <end position="214"/>
    </location>
</feature>
<evidence type="ECO:0000256" key="7">
    <source>
        <dbReference type="SAM" id="MobiDB-lite"/>
    </source>
</evidence>
<dbReference type="GO" id="GO:0097193">
    <property type="term" value="P:intrinsic apoptotic signaling pathway"/>
    <property type="evidence" value="ECO:0007669"/>
    <property type="project" value="InterPro"/>
</dbReference>
<feature type="compositionally biased region" description="Low complexity" evidence="7">
    <location>
        <begin position="226"/>
        <end position="242"/>
    </location>
</feature>
<reference evidence="8 9" key="1">
    <citation type="submission" date="2017-10" db="EMBL/GenBank/DDBJ databases">
        <title>A new Pekin duck reference genome.</title>
        <authorList>
            <person name="Hou Z.-C."/>
            <person name="Zhou Z.-K."/>
            <person name="Zhu F."/>
            <person name="Hou S.-S."/>
        </authorList>
    </citation>
    <scope>NUCLEOTIDE SEQUENCE [LARGE SCALE GENOMIC DNA]</scope>
</reference>
<dbReference type="Proteomes" id="UP000016666">
    <property type="component" value="Chromosome 5"/>
</dbReference>
<protein>
    <submittedName>
        <fullName evidence="8">Uncharacterized protein</fullName>
    </submittedName>
</protein>
<evidence type="ECO:0000256" key="1">
    <source>
        <dbReference type="ARBA" id="ARBA00004443"/>
    </source>
</evidence>
<feature type="compositionally biased region" description="Gly residues" evidence="7">
    <location>
        <begin position="215"/>
        <end position="225"/>
    </location>
</feature>
<dbReference type="PANTHER" id="PTHR31107">
    <property type="entry name" value="APOPTOGENIC PROTEIN 1, MITOCHONDRIAL"/>
    <property type="match status" value="1"/>
</dbReference>
<keyword evidence="3" id="KW-0999">Mitochondrion inner membrane</keyword>
<sequence>MVGVLLQLLQQPLGLLSSSLPGLLDVPFPLGVYGIDFKKLLGERPLQLLVIPVGGQTAEDNHLLFDLLHLLLDFVQPFDGWVLVPHVHSPLPAAVRRTARTGDPRSAPTQHLGAAAALKPLQPAGLNPPTEPPPLLPARCRGLTAALRAPAPFLPPFPARSGRYRGRGEPSSAAQRSPPGPTRRHRLLPHPPRLRHPRPGAALRHGGDSERGGGREGGGGEGGGLRATAPSRSTAPSPAPARDGGRQGRAGAEGGGGELPLLLLLLLFGRRSGPGFPPAAALPPRLDRAPGPAVQPAARHLPCAAGRVRPGAAPAGGPAGRPGLEPALLGAAERRLPAGQKATLNAEEMADFYKDFLSKNFRKHMHYNRDWYKRNFTITFLMGQVALVRALRWLRWKKKSVGN</sequence>
<accession>A0A493T4P5</accession>
<dbReference type="Pfam" id="PF10231">
    <property type="entry name" value="COA8"/>
    <property type="match status" value="1"/>
</dbReference>
<name>A0A493T4P5_ANAPP</name>
<keyword evidence="5" id="KW-0496">Mitochondrion</keyword>
<keyword evidence="9" id="KW-1185">Reference proteome</keyword>
<dbReference type="AlphaFoldDB" id="A0A493T4P5"/>
<keyword evidence="6" id="KW-0472">Membrane</keyword>
<dbReference type="GeneTree" id="ENSGT00940000169764"/>
<reference evidence="8" key="3">
    <citation type="submission" date="2025-09" db="UniProtKB">
        <authorList>
            <consortium name="Ensembl"/>
        </authorList>
    </citation>
    <scope>IDENTIFICATION</scope>
</reference>
<reference evidence="8" key="2">
    <citation type="submission" date="2025-08" db="UniProtKB">
        <authorList>
            <consortium name="Ensembl"/>
        </authorList>
    </citation>
    <scope>IDENTIFICATION</scope>
</reference>
<keyword evidence="4" id="KW-0809">Transit peptide</keyword>
<dbReference type="Ensembl" id="ENSAPLT00000019723.1">
    <property type="protein sequence ID" value="ENSAPLP00000020673.1"/>
    <property type="gene ID" value="ENSAPLG00000028568.1"/>
</dbReference>
<comment type="subcellular location">
    <subcellularLocation>
        <location evidence="1">Mitochondrion inner membrane</location>
        <topology evidence="1">Peripheral membrane protein</topology>
        <orientation evidence="1">Matrix side</orientation>
    </subcellularLocation>
</comment>
<comment type="similarity">
    <text evidence="2">Belongs to the COA8 family.</text>
</comment>